<dbReference type="Proteomes" id="UP001589700">
    <property type="component" value="Unassembled WGS sequence"/>
</dbReference>
<dbReference type="RefSeq" id="WP_182632333.1">
    <property type="nucleotide sequence ID" value="NZ_JAALDM010000134.1"/>
</dbReference>
<feature type="transmembrane region" description="Helical" evidence="1">
    <location>
        <begin position="151"/>
        <end position="173"/>
    </location>
</feature>
<evidence type="ECO:0000313" key="3">
    <source>
        <dbReference type="Proteomes" id="UP001589700"/>
    </source>
</evidence>
<evidence type="ECO:0000256" key="1">
    <source>
        <dbReference type="SAM" id="Phobius"/>
    </source>
</evidence>
<organism evidence="2 3">
    <name type="scientific">Dietzia aerolata</name>
    <dbReference type="NCBI Taxonomy" id="595984"/>
    <lineage>
        <taxon>Bacteria</taxon>
        <taxon>Bacillati</taxon>
        <taxon>Actinomycetota</taxon>
        <taxon>Actinomycetes</taxon>
        <taxon>Mycobacteriales</taxon>
        <taxon>Dietziaceae</taxon>
        <taxon>Dietzia</taxon>
    </lineage>
</organism>
<sequence>MTRIRRVVTSIPRNLGLAYQGLRTWGPRRVAVAAGVALAFGLLLGLATVLIPNPVFTREIPPVWWNYPVWIATSVLSGMLVATYVRQDVGGAASPSLGAGDFGDDDDNTPEARRSSRLGFVGAFLAWFAVGCPVCNKLALLALGYSGAITWFAPVQPFLAVIALVLTAVALVVRLRGQVACVLPTPRKPVAAR</sequence>
<keyword evidence="1" id="KW-1133">Transmembrane helix</keyword>
<accession>A0ABV5JQ00</accession>
<feature type="transmembrane region" description="Helical" evidence="1">
    <location>
        <begin position="118"/>
        <end position="145"/>
    </location>
</feature>
<keyword evidence="3" id="KW-1185">Reference proteome</keyword>
<gene>
    <name evidence="2" type="ORF">ACFFVD_07965</name>
</gene>
<feature type="transmembrane region" description="Helical" evidence="1">
    <location>
        <begin position="30"/>
        <end position="51"/>
    </location>
</feature>
<reference evidence="2 3" key="1">
    <citation type="submission" date="2024-09" db="EMBL/GenBank/DDBJ databases">
        <authorList>
            <person name="Sun Q."/>
            <person name="Mori K."/>
        </authorList>
    </citation>
    <scope>NUCLEOTIDE SEQUENCE [LARGE SCALE GENOMIC DNA]</scope>
    <source>
        <strain evidence="2 3">CCM 7659</strain>
    </source>
</reference>
<comment type="caution">
    <text evidence="2">The sequence shown here is derived from an EMBL/GenBank/DDBJ whole genome shotgun (WGS) entry which is preliminary data.</text>
</comment>
<protein>
    <submittedName>
        <fullName evidence="2">Uncharacterized protein</fullName>
    </submittedName>
</protein>
<name>A0ABV5JQ00_9ACTN</name>
<dbReference type="EMBL" id="JBHMDY010000004">
    <property type="protein sequence ID" value="MFB9259736.1"/>
    <property type="molecule type" value="Genomic_DNA"/>
</dbReference>
<keyword evidence="1" id="KW-0812">Transmembrane</keyword>
<proteinExistence type="predicted"/>
<evidence type="ECO:0000313" key="2">
    <source>
        <dbReference type="EMBL" id="MFB9259736.1"/>
    </source>
</evidence>
<keyword evidence="1" id="KW-0472">Membrane</keyword>
<feature type="transmembrane region" description="Helical" evidence="1">
    <location>
        <begin position="63"/>
        <end position="85"/>
    </location>
</feature>